<protein>
    <submittedName>
        <fullName evidence="1">Uncharacterized protein</fullName>
    </submittedName>
</protein>
<name>Q23UC1_TETTS</name>
<dbReference type="RefSeq" id="XP_001020389.2">
    <property type="nucleotide sequence ID" value="XM_001020389.2"/>
</dbReference>
<dbReference type="KEGG" id="tet:TTHERM_00798050"/>
<dbReference type="AlphaFoldDB" id="Q23UC1"/>
<keyword evidence="2" id="KW-1185">Reference proteome</keyword>
<dbReference type="Proteomes" id="UP000009168">
    <property type="component" value="Unassembled WGS sequence"/>
</dbReference>
<gene>
    <name evidence="1" type="ORF">TTHERM_00798050</name>
</gene>
<dbReference type="HOGENOM" id="CLU_1032392_0_0_1"/>
<evidence type="ECO:0000313" key="1">
    <source>
        <dbReference type="EMBL" id="EAS00144.2"/>
    </source>
</evidence>
<reference evidence="2" key="1">
    <citation type="journal article" date="2006" name="PLoS Biol.">
        <title>Macronuclear genome sequence of the ciliate Tetrahymena thermophila, a model eukaryote.</title>
        <authorList>
            <person name="Eisen J.A."/>
            <person name="Coyne R.S."/>
            <person name="Wu M."/>
            <person name="Wu D."/>
            <person name="Thiagarajan M."/>
            <person name="Wortman J.R."/>
            <person name="Badger J.H."/>
            <person name="Ren Q."/>
            <person name="Amedeo P."/>
            <person name="Jones K.M."/>
            <person name="Tallon L.J."/>
            <person name="Delcher A.L."/>
            <person name="Salzberg S.L."/>
            <person name="Silva J.C."/>
            <person name="Haas B.J."/>
            <person name="Majoros W.H."/>
            <person name="Farzad M."/>
            <person name="Carlton J.M."/>
            <person name="Smith R.K. Jr."/>
            <person name="Garg J."/>
            <person name="Pearlman R.E."/>
            <person name="Karrer K.M."/>
            <person name="Sun L."/>
            <person name="Manning G."/>
            <person name="Elde N.C."/>
            <person name="Turkewitz A.P."/>
            <person name="Asai D.J."/>
            <person name="Wilkes D.E."/>
            <person name="Wang Y."/>
            <person name="Cai H."/>
            <person name="Collins K."/>
            <person name="Stewart B.A."/>
            <person name="Lee S.R."/>
            <person name="Wilamowska K."/>
            <person name="Weinberg Z."/>
            <person name="Ruzzo W.L."/>
            <person name="Wloga D."/>
            <person name="Gaertig J."/>
            <person name="Frankel J."/>
            <person name="Tsao C.-C."/>
            <person name="Gorovsky M.A."/>
            <person name="Keeling P.J."/>
            <person name="Waller R.F."/>
            <person name="Patron N.J."/>
            <person name="Cherry J.M."/>
            <person name="Stover N.A."/>
            <person name="Krieger C.J."/>
            <person name="del Toro C."/>
            <person name="Ryder H.F."/>
            <person name="Williamson S.C."/>
            <person name="Barbeau R.A."/>
            <person name="Hamilton E.P."/>
            <person name="Orias E."/>
        </authorList>
    </citation>
    <scope>NUCLEOTIDE SEQUENCE [LARGE SCALE GENOMIC DNA]</scope>
    <source>
        <strain evidence="2">SB210</strain>
    </source>
</reference>
<dbReference type="InParanoid" id="Q23UC1"/>
<proteinExistence type="predicted"/>
<accession>Q23UC1</accession>
<sequence length="124" mass="14405">MEQFVIKEKKQNAWKGGYWRSNMLDDKVLQCSYSISNCIGGSYVNKLCKKQSNGELCQECDQVLKLVYINLWALLSLSIAVIKLEQNALMRRKSSAIFTKYFYKSKSTEKESNFLQTQNQKNII</sequence>
<organism evidence="1 2">
    <name type="scientific">Tetrahymena thermophila (strain SB210)</name>
    <dbReference type="NCBI Taxonomy" id="312017"/>
    <lineage>
        <taxon>Eukaryota</taxon>
        <taxon>Sar</taxon>
        <taxon>Alveolata</taxon>
        <taxon>Ciliophora</taxon>
        <taxon>Intramacronucleata</taxon>
        <taxon>Oligohymenophorea</taxon>
        <taxon>Hymenostomatida</taxon>
        <taxon>Tetrahymenina</taxon>
        <taxon>Tetrahymenidae</taxon>
        <taxon>Tetrahymena</taxon>
    </lineage>
</organism>
<evidence type="ECO:0000313" key="2">
    <source>
        <dbReference type="Proteomes" id="UP000009168"/>
    </source>
</evidence>
<dbReference type="GeneID" id="7827723"/>
<dbReference type="EMBL" id="GG662628">
    <property type="protein sequence ID" value="EAS00144.2"/>
    <property type="molecule type" value="Genomic_DNA"/>
</dbReference>